<keyword evidence="1" id="KW-0067">ATP-binding</keyword>
<dbReference type="EMBL" id="MWQN01000001">
    <property type="protein sequence ID" value="OPC79920.1"/>
    <property type="molecule type" value="Genomic_DNA"/>
</dbReference>
<dbReference type="STRING" id="159449.B4N89_02245"/>
<feature type="binding site" evidence="1">
    <location>
        <begin position="278"/>
        <end position="285"/>
    </location>
    <ligand>
        <name>ATP</name>
        <dbReference type="ChEBI" id="CHEBI:30616"/>
    </ligand>
</feature>
<evidence type="ECO:0000313" key="5">
    <source>
        <dbReference type="Proteomes" id="UP000190037"/>
    </source>
</evidence>
<evidence type="ECO:0000313" key="4">
    <source>
        <dbReference type="EMBL" id="OPC79920.1"/>
    </source>
</evidence>
<dbReference type="InterPro" id="IPR002543">
    <property type="entry name" value="FtsK_dom"/>
</dbReference>
<dbReference type="SMART" id="SM00382">
    <property type="entry name" value="AAA"/>
    <property type="match status" value="1"/>
</dbReference>
<name>A0A1T3NTB1_9ACTN</name>
<keyword evidence="5" id="KW-1185">Reference proteome</keyword>
<comment type="caution">
    <text evidence="4">The sequence shown here is derived from an EMBL/GenBank/DDBJ whole genome shotgun (WGS) entry which is preliminary data.</text>
</comment>
<dbReference type="GO" id="GO:0003677">
    <property type="term" value="F:DNA binding"/>
    <property type="evidence" value="ECO:0007669"/>
    <property type="project" value="InterPro"/>
</dbReference>
<feature type="domain" description="FtsK" evidence="3">
    <location>
        <begin position="258"/>
        <end position="442"/>
    </location>
</feature>
<dbReference type="PROSITE" id="PS50901">
    <property type="entry name" value="FTSK"/>
    <property type="match status" value="1"/>
</dbReference>
<dbReference type="InterPro" id="IPR003593">
    <property type="entry name" value="AAA+_ATPase"/>
</dbReference>
<dbReference type="AlphaFoldDB" id="A0A1T3NTB1"/>
<keyword evidence="2" id="KW-0472">Membrane</keyword>
<dbReference type="Proteomes" id="UP000190037">
    <property type="component" value="Unassembled WGS sequence"/>
</dbReference>
<dbReference type="OrthoDB" id="3845669at2"/>
<keyword evidence="2" id="KW-1133">Transmembrane helix</keyword>
<dbReference type="CDD" id="cd00267">
    <property type="entry name" value="ABC_ATPase"/>
    <property type="match status" value="1"/>
</dbReference>
<keyword evidence="1" id="KW-0547">Nucleotide-binding</keyword>
<dbReference type="GO" id="GO:0005524">
    <property type="term" value="F:ATP binding"/>
    <property type="evidence" value="ECO:0007669"/>
    <property type="project" value="UniProtKB-UniRule"/>
</dbReference>
<evidence type="ECO:0000256" key="2">
    <source>
        <dbReference type="SAM" id="Phobius"/>
    </source>
</evidence>
<gene>
    <name evidence="4" type="ORF">B4N89_02245</name>
</gene>
<dbReference type="SUPFAM" id="SSF52540">
    <property type="entry name" value="P-loop containing nucleoside triphosphate hydrolases"/>
    <property type="match status" value="1"/>
</dbReference>
<proteinExistence type="predicted"/>
<keyword evidence="2" id="KW-0812">Transmembrane</keyword>
<dbReference type="InterPro" id="IPR027417">
    <property type="entry name" value="P-loop_NTPase"/>
</dbReference>
<dbReference type="Gene3D" id="3.40.50.300">
    <property type="entry name" value="P-loop containing nucleotide triphosphate hydrolases"/>
    <property type="match status" value="1"/>
</dbReference>
<feature type="transmembrane region" description="Helical" evidence="2">
    <location>
        <begin position="68"/>
        <end position="101"/>
    </location>
</feature>
<organism evidence="4 5">
    <name type="scientific">Embleya scabrispora</name>
    <dbReference type="NCBI Taxonomy" id="159449"/>
    <lineage>
        <taxon>Bacteria</taxon>
        <taxon>Bacillati</taxon>
        <taxon>Actinomycetota</taxon>
        <taxon>Actinomycetes</taxon>
        <taxon>Kitasatosporales</taxon>
        <taxon>Streptomycetaceae</taxon>
        <taxon>Embleya</taxon>
    </lineage>
</organism>
<dbReference type="RefSeq" id="WP_078974187.1">
    <property type="nucleotide sequence ID" value="NZ_MWQN01000001.1"/>
</dbReference>
<evidence type="ECO:0000259" key="3">
    <source>
        <dbReference type="PROSITE" id="PS50901"/>
    </source>
</evidence>
<accession>A0A1T3NTB1</accession>
<evidence type="ECO:0000256" key="1">
    <source>
        <dbReference type="PROSITE-ProRule" id="PRU00289"/>
    </source>
</evidence>
<sequence length="527" mass="57468">MSPGPASLAAIAQRAKDGLGNTRSRATRIQQHTRDTFSPVLTLGRGLNRQLAWARAWWKNASADKRKIGAAVVAGALLALYFLPYAPLIALLLILAAAAWLGRAEKPPAPEPGPDPTELRLQAVYNGLVPHLADDHDPARLFHPGGTYRDAFRDWELDGDRITRLELTYSPYFTDDDPGARARIERVLQAKIGRGREYFHDWDTEHNRLTVAALPPLPAAVPAQQFVTAPCEILLGITDADSTNRRTPIRVDGATHQLPPVIWRTGNRSTDPHLLAVAAPGAGKSNLLRTIALQAARDGDIVVIDGSGSGDYACLAGRRNILRVETGYHGALETLTWLRHETERRIAAVTHAKQHGTPVPDNARRPLWVILDEITELTDLAAGQGTTDPQELLDLPLRLGRAAHIGVITSTRPTHLDRLRPALIADTHTRVVLGPLEPETIRTVLGTGPGVSGGEDMPPGRGYVRIGNGPVVRIQIPHTPDPLEEDTPEAERRRLLALLPHHTDALAVEDPTISLAKERRREPEPTA</sequence>
<reference evidence="4 5" key="1">
    <citation type="submission" date="2017-03" db="EMBL/GenBank/DDBJ databases">
        <title>Draft genome sequence of Streptomyces scabrisporus NF3, endophyte isolated from Amphipterygium adstringens.</title>
        <authorList>
            <person name="Vazquez M."/>
            <person name="Ceapa C.D."/>
            <person name="Rodriguez Luna D."/>
            <person name="Sanchez Esquivel S."/>
        </authorList>
    </citation>
    <scope>NUCLEOTIDE SEQUENCE [LARGE SCALE GENOMIC DNA]</scope>
    <source>
        <strain evidence="4 5">NF3</strain>
    </source>
</reference>
<protein>
    <recommendedName>
        <fullName evidence="3">FtsK domain-containing protein</fullName>
    </recommendedName>
</protein>